<evidence type="ECO:0000256" key="1">
    <source>
        <dbReference type="ARBA" id="ARBA00022723"/>
    </source>
</evidence>
<feature type="compositionally biased region" description="Basic and acidic residues" evidence="6">
    <location>
        <begin position="869"/>
        <end position="884"/>
    </location>
</feature>
<dbReference type="InterPro" id="IPR036236">
    <property type="entry name" value="Znf_C2H2_sf"/>
</dbReference>
<proteinExistence type="predicted"/>
<dbReference type="InterPro" id="IPR022755">
    <property type="entry name" value="Znf_C2H2_jaz"/>
</dbReference>
<feature type="domain" description="C2H2-type" evidence="7">
    <location>
        <begin position="439"/>
        <end position="462"/>
    </location>
</feature>
<evidence type="ECO:0000313" key="9">
    <source>
        <dbReference type="Proteomes" id="UP001595075"/>
    </source>
</evidence>
<dbReference type="Pfam" id="PF00096">
    <property type="entry name" value="zf-C2H2"/>
    <property type="match status" value="1"/>
</dbReference>
<feature type="domain" description="C2H2-type" evidence="7">
    <location>
        <begin position="464"/>
        <end position="492"/>
    </location>
</feature>
<feature type="domain" description="C2H2-type" evidence="7">
    <location>
        <begin position="514"/>
        <end position="542"/>
    </location>
</feature>
<feature type="region of interest" description="Disordered" evidence="6">
    <location>
        <begin position="869"/>
        <end position="902"/>
    </location>
</feature>
<feature type="domain" description="C2H2-type" evidence="7">
    <location>
        <begin position="725"/>
        <end position="748"/>
    </location>
</feature>
<dbReference type="Pfam" id="PF12171">
    <property type="entry name" value="zf-C2H2_jaz"/>
    <property type="match status" value="1"/>
</dbReference>
<evidence type="ECO:0000256" key="5">
    <source>
        <dbReference type="PROSITE-ProRule" id="PRU00042"/>
    </source>
</evidence>
<keyword evidence="3 5" id="KW-0863">Zinc-finger</keyword>
<keyword evidence="2" id="KW-0677">Repeat</keyword>
<dbReference type="SMART" id="SM00355">
    <property type="entry name" value="ZnF_C2H2"/>
    <property type="match status" value="19"/>
</dbReference>
<keyword evidence="9" id="KW-1185">Reference proteome</keyword>
<evidence type="ECO:0000259" key="7">
    <source>
        <dbReference type="PROSITE" id="PS50157"/>
    </source>
</evidence>
<evidence type="ECO:0000256" key="6">
    <source>
        <dbReference type="SAM" id="MobiDB-lite"/>
    </source>
</evidence>
<evidence type="ECO:0000256" key="3">
    <source>
        <dbReference type="ARBA" id="ARBA00022771"/>
    </source>
</evidence>
<organism evidence="8 9">
    <name type="scientific">Oculimacula yallundae</name>
    <dbReference type="NCBI Taxonomy" id="86028"/>
    <lineage>
        <taxon>Eukaryota</taxon>
        <taxon>Fungi</taxon>
        <taxon>Dikarya</taxon>
        <taxon>Ascomycota</taxon>
        <taxon>Pezizomycotina</taxon>
        <taxon>Leotiomycetes</taxon>
        <taxon>Helotiales</taxon>
        <taxon>Ploettnerulaceae</taxon>
        <taxon>Oculimacula</taxon>
    </lineage>
</organism>
<dbReference type="SUPFAM" id="SSF57667">
    <property type="entry name" value="beta-beta-alpha zinc fingers"/>
    <property type="match status" value="1"/>
</dbReference>
<dbReference type="PROSITE" id="PS50157">
    <property type="entry name" value="ZINC_FINGER_C2H2_2"/>
    <property type="match status" value="5"/>
</dbReference>
<sequence>MRGALAAHPLLLSSDILHFSHLNHISFLDSNFFLSAASKQNSISLKSPRNNLLRKDLQSGLQALKGLKSASPFVDWEIACVSDSLVFGLGDFPPRTDVLTIICTQKLAIHLAREESDLRVGESPRRPRVSQPSWVIGVTNARSALVVAKLWRIIAVPKDTIMLSNANNVIASSSTQLLRRSISMLFIFSGALLVLAAFRSIPRLPWTSTIVIITNSPAPIATRYLERQLEWTRITKRSITLIATIVKSGTTLITAAALQAHQGSAAHYYQCPRCELKFRTVEARGKHKATTHFSCDKCTLDFSSKANLNHHKNTQHEFPCDSCDKIFDSAFGRQAHAAAVHFLKCSHCEATFMTGDARTDHINKDHRIWCKECPLKFRSAAELSAHHSAKHARQCEICSGAFPDNDKSSTRHEYFCLKCKKCFSTSKERDSHKASIHAFTCGECKEDFKTTNLLDEHKAASHGFTCIKCTVLFESAVSLKTHEKTVHQIACPKCAEACESPLKLLWHYGLIHMHRCETCGAAFEDEESLKDHTASAHTEETAFICGSCEDCKFLSQAALAKHTADFHTSQLKWPCWLCNNVVFSTGEMFMEHMLAIHRDKMLSKSSEWVKDPTDIVNEAAKPIIDNSKHEECSSEASVYHDMPSPVNHTSAINQSNPQGQQLTYTCQYCSDTLFFTEAALNKHDALFHGDTSAITGIIHPDLPAVDYTPSPPYKMPIVPEPKKIHACEPCGEIFTNAETLRRHISNFHPETLERSCSICPDMIFRTFDRLREHHVEKHGYLCPFCLEAFKEEKLLSTHIDDHHMYSCHDDDCAGLSFWSLEAVEKHIERDHYKSLTDDDDKYLGIVDSVLRCATCTTHHQQHCEVEQLKDVEPKEDKANGKGDDVFPFSDSKLPQASSSPSSQECTACTTYHKHHGIIYICKDCPGAEYTTQADLDRHIDQSPFHGKPKFDCTECFIQFKDQIQLLTHIESKPHKTKWVLSML</sequence>
<evidence type="ECO:0000256" key="2">
    <source>
        <dbReference type="ARBA" id="ARBA00022737"/>
    </source>
</evidence>
<protein>
    <recommendedName>
        <fullName evidence="7">C2H2-type domain-containing protein</fullName>
    </recommendedName>
</protein>
<dbReference type="PANTHER" id="PTHR24379:SF127">
    <property type="entry name" value="BLOODY FINGERS-RELATED"/>
    <property type="match status" value="1"/>
</dbReference>
<gene>
    <name evidence="8" type="ORF">VTL71DRAFT_2098</name>
</gene>
<dbReference type="Proteomes" id="UP001595075">
    <property type="component" value="Unassembled WGS sequence"/>
</dbReference>
<dbReference type="EMBL" id="JAZHXI010000011">
    <property type="protein sequence ID" value="KAL2066027.1"/>
    <property type="molecule type" value="Genomic_DNA"/>
</dbReference>
<dbReference type="PANTHER" id="PTHR24379">
    <property type="entry name" value="KRAB AND ZINC FINGER DOMAIN-CONTAINING"/>
    <property type="match status" value="1"/>
</dbReference>
<keyword evidence="4" id="KW-0862">Zinc</keyword>
<dbReference type="InterPro" id="IPR013087">
    <property type="entry name" value="Znf_C2H2_type"/>
</dbReference>
<name>A0ABR4C8M8_9HELO</name>
<feature type="domain" description="C2H2-type" evidence="7">
    <location>
        <begin position="293"/>
        <end position="316"/>
    </location>
</feature>
<evidence type="ECO:0000313" key="8">
    <source>
        <dbReference type="EMBL" id="KAL2066027.1"/>
    </source>
</evidence>
<feature type="compositionally biased region" description="Low complexity" evidence="6">
    <location>
        <begin position="889"/>
        <end position="902"/>
    </location>
</feature>
<accession>A0ABR4C8M8</accession>
<dbReference type="PROSITE" id="PS00028">
    <property type="entry name" value="ZINC_FINGER_C2H2_1"/>
    <property type="match status" value="8"/>
</dbReference>
<keyword evidence="1" id="KW-0479">Metal-binding</keyword>
<evidence type="ECO:0000256" key="4">
    <source>
        <dbReference type="ARBA" id="ARBA00022833"/>
    </source>
</evidence>
<comment type="caution">
    <text evidence="8">The sequence shown here is derived from an EMBL/GenBank/DDBJ whole genome shotgun (WGS) entry which is preliminary data.</text>
</comment>
<dbReference type="Gene3D" id="3.30.160.60">
    <property type="entry name" value="Classic Zinc Finger"/>
    <property type="match status" value="4"/>
</dbReference>
<reference evidence="8 9" key="1">
    <citation type="journal article" date="2024" name="Commun. Biol.">
        <title>Comparative genomic analysis of thermophilic fungi reveals convergent evolutionary adaptations and gene losses.</title>
        <authorList>
            <person name="Steindorff A.S."/>
            <person name="Aguilar-Pontes M.V."/>
            <person name="Robinson A.J."/>
            <person name="Andreopoulos B."/>
            <person name="LaButti K."/>
            <person name="Kuo A."/>
            <person name="Mondo S."/>
            <person name="Riley R."/>
            <person name="Otillar R."/>
            <person name="Haridas S."/>
            <person name="Lipzen A."/>
            <person name="Grimwood J."/>
            <person name="Schmutz J."/>
            <person name="Clum A."/>
            <person name="Reid I.D."/>
            <person name="Moisan M.C."/>
            <person name="Butler G."/>
            <person name="Nguyen T.T.M."/>
            <person name="Dewar K."/>
            <person name="Conant G."/>
            <person name="Drula E."/>
            <person name="Henrissat B."/>
            <person name="Hansel C."/>
            <person name="Singer S."/>
            <person name="Hutchinson M.I."/>
            <person name="de Vries R.P."/>
            <person name="Natvig D.O."/>
            <person name="Powell A.J."/>
            <person name="Tsang A."/>
            <person name="Grigoriev I.V."/>
        </authorList>
    </citation>
    <scope>NUCLEOTIDE SEQUENCE [LARGE SCALE GENOMIC DNA]</scope>
    <source>
        <strain evidence="8 9">CBS 494.80</strain>
    </source>
</reference>